<proteinExistence type="predicted"/>
<name>A0A133UJZ9_9EURY</name>
<comment type="caution">
    <text evidence="2">The sequence shown here is derived from an EMBL/GenBank/DDBJ whole genome shotgun (WGS) entry which is preliminary data.</text>
</comment>
<accession>A0A133UJZ9</accession>
<dbReference type="Pfam" id="PF18933">
    <property type="entry name" value="PsbP_2"/>
    <property type="match status" value="1"/>
</dbReference>
<dbReference type="Proteomes" id="UP000070284">
    <property type="component" value="Unassembled WGS sequence"/>
</dbReference>
<reference evidence="2 3" key="1">
    <citation type="journal article" date="2016" name="Sci. Rep.">
        <title>Metabolic traits of an uncultured archaeal lineage -MSBL1- from brine pools of the Red Sea.</title>
        <authorList>
            <person name="Mwirichia R."/>
            <person name="Alam I."/>
            <person name="Rashid M."/>
            <person name="Vinu M."/>
            <person name="Ba-Alawi W."/>
            <person name="Anthony Kamau A."/>
            <person name="Kamanda Ngugi D."/>
            <person name="Goker M."/>
            <person name="Klenk H.P."/>
            <person name="Bajic V."/>
            <person name="Stingl U."/>
        </authorList>
    </citation>
    <scope>NUCLEOTIDE SEQUENCE [LARGE SCALE GENOMIC DNA]</scope>
    <source>
        <strain evidence="2">SCGC-AAA259E19</strain>
    </source>
</reference>
<organism evidence="2 3">
    <name type="scientific">candidate division MSBL1 archaeon SCGC-AAA259E19</name>
    <dbReference type="NCBI Taxonomy" id="1698264"/>
    <lineage>
        <taxon>Archaea</taxon>
        <taxon>Methanobacteriati</taxon>
        <taxon>Methanobacteriota</taxon>
        <taxon>candidate division MSBL1</taxon>
    </lineage>
</organism>
<evidence type="ECO:0000313" key="2">
    <source>
        <dbReference type="EMBL" id="KXA94529.1"/>
    </source>
</evidence>
<keyword evidence="1" id="KW-1133">Transmembrane helix</keyword>
<keyword evidence="3" id="KW-1185">Reference proteome</keyword>
<keyword evidence="1" id="KW-0472">Membrane</keyword>
<protein>
    <recommendedName>
        <fullName evidence="4">PsbP C-terminal domain-containing protein</fullName>
    </recommendedName>
</protein>
<dbReference type="AlphaFoldDB" id="A0A133UJZ9"/>
<evidence type="ECO:0008006" key="4">
    <source>
        <dbReference type="Google" id="ProtNLM"/>
    </source>
</evidence>
<feature type="transmembrane region" description="Helical" evidence="1">
    <location>
        <begin position="12"/>
        <end position="32"/>
    </location>
</feature>
<sequence>MFKENKGIDPISNPIIIFALIVIVAVGTLFYFSKMKGGPSKEVEYKTYINKDYGFSLSYPSNWTLDNAEMLGGHIVMLRENISEKRPDAQVRISAGSLGITSLDNVRDQITSSIENNENVALTKGPTDIELRNVPGLDFTLRFTNPQGSFRAREVLFDRENMDCTIYSVVVENSIEDFWPDIEHIFESFNFLKLEPE</sequence>
<dbReference type="EMBL" id="LHXO01000053">
    <property type="protein sequence ID" value="KXA94529.1"/>
    <property type="molecule type" value="Genomic_DNA"/>
</dbReference>
<evidence type="ECO:0000313" key="3">
    <source>
        <dbReference type="Proteomes" id="UP000070284"/>
    </source>
</evidence>
<evidence type="ECO:0000256" key="1">
    <source>
        <dbReference type="SAM" id="Phobius"/>
    </source>
</evidence>
<gene>
    <name evidence="2" type="ORF">AKJ65_04155</name>
</gene>
<keyword evidence="1" id="KW-0812">Transmembrane</keyword>